<accession>A0A5N5UPH7</accession>
<dbReference type="GeneID" id="74302164"/>
<evidence type="ECO:0000313" key="2">
    <source>
        <dbReference type="Proteomes" id="UP000325690"/>
    </source>
</evidence>
<name>A0A5N5UPH7_MYCPH</name>
<dbReference type="Gene3D" id="3.10.180.10">
    <property type="entry name" value="2,3-Dihydroxybiphenyl 1,2-Dioxygenase, domain 1"/>
    <property type="match status" value="1"/>
</dbReference>
<organism evidence="1 2">
    <name type="scientific">Mycolicibacterium phlei DSM 43239 = CCUG 21000</name>
    <dbReference type="NCBI Taxonomy" id="1226750"/>
    <lineage>
        <taxon>Bacteria</taxon>
        <taxon>Bacillati</taxon>
        <taxon>Actinomycetota</taxon>
        <taxon>Actinomycetes</taxon>
        <taxon>Mycobacteriales</taxon>
        <taxon>Mycobacteriaceae</taxon>
        <taxon>Mycolicibacterium</taxon>
    </lineage>
</organism>
<dbReference type="Pfam" id="PF13669">
    <property type="entry name" value="Glyoxalase_4"/>
    <property type="match status" value="1"/>
</dbReference>
<gene>
    <name evidence="1" type="ORF">MPHL21000_25255</name>
</gene>
<comment type="caution">
    <text evidence="1">The sequence shown here is derived from an EMBL/GenBank/DDBJ whole genome shotgun (WGS) entry which is preliminary data.</text>
</comment>
<dbReference type="InterPro" id="IPR029068">
    <property type="entry name" value="Glyas_Bleomycin-R_OHBP_Dase"/>
</dbReference>
<sequence length="197" mass="21736">MTRLFEQAWPDGEYRFFQVGHVVDDVLTASARWARTFGVGPFHVLPVSEQRVDYRGETRDVRIQVAVAQAGPVQIELIQQHCDTPSIYSDWSRNGTSAIHQIATLTTDYNGKVAHFAHLGYPAVAQSAGGGLRVAYIDTVADFGFYTEIVEGPPAFVDRLQAISETCATWDGRDPVRILTRDGYRVPDDGHLAGSTP</sequence>
<keyword evidence="2" id="KW-1185">Reference proteome</keyword>
<proteinExistence type="predicted"/>
<dbReference type="AlphaFoldDB" id="A0A5N5UPH7"/>
<evidence type="ECO:0000313" key="1">
    <source>
        <dbReference type="EMBL" id="KAB7751505.1"/>
    </source>
</evidence>
<protein>
    <submittedName>
        <fullName evidence="1">Glyoxalase</fullName>
    </submittedName>
</protein>
<dbReference type="RefSeq" id="WP_003888842.1">
    <property type="nucleotide sequence ID" value="NZ_ANBO01000002.1"/>
</dbReference>
<reference evidence="1 2" key="1">
    <citation type="submission" date="2012-10" db="EMBL/GenBank/DDBJ databases">
        <title>The draft sequence of the Mycobacterium pheli genome.</title>
        <authorList>
            <person name="Pettersson B.M.F."/>
            <person name="Das S."/>
            <person name="Dasgupta S."/>
            <person name="Bhattacharya A."/>
            <person name="Kirsebom L.A."/>
        </authorList>
    </citation>
    <scope>NUCLEOTIDE SEQUENCE [LARGE SCALE GENOMIC DNA]</scope>
    <source>
        <strain evidence="1 2">CCUG 21000</strain>
    </source>
</reference>
<dbReference type="EMBL" id="ANBP01000055">
    <property type="protein sequence ID" value="KAB7751505.1"/>
    <property type="molecule type" value="Genomic_DNA"/>
</dbReference>
<dbReference type="SUPFAM" id="SSF54593">
    <property type="entry name" value="Glyoxalase/Bleomycin resistance protein/Dihydroxybiphenyl dioxygenase"/>
    <property type="match status" value="1"/>
</dbReference>
<dbReference type="Proteomes" id="UP000325690">
    <property type="component" value="Unassembled WGS sequence"/>
</dbReference>